<name>A0A3B0S2Y6_9ZZZZ</name>
<dbReference type="SUPFAM" id="SSF53300">
    <property type="entry name" value="vWA-like"/>
    <property type="match status" value="1"/>
</dbReference>
<dbReference type="InterPro" id="IPR036465">
    <property type="entry name" value="vWFA_dom_sf"/>
</dbReference>
<sequence>MFIPIKTSCVSKSNRAIAAAPKQSGRCNLKRFAHDRSGNIAILFVFMSTVLFLFVGGAVDYTRWNVVRADMIESMDAASLAVAQLAAADDTLTPTQLEAYGNAFFRENFDYEEQLITGWDIDFNLADSAVISTCITGQISTFLLGVAGITELDIDKCVEIIPQGSGRIELALVLDVTGSMSWNDSNGQNKLNSLRTAVTALLDVLFEGNATSDNIRVGVVPFNRHVNPGVSSGWTDSWGDLNGVAAYNGARFFHVDENGVVDATRKVNHYDLFSSDPDRSWDGCVESRPYPLDELDTEPGVAISTSIINTAMQTPSSADEPDPLVRAAFNSMPNINSEFSVSDLAAADNSRFVPVFLADEPDCNNSDDCDNGDYNESGTVNGVAWNGFWFDDPDDDNILTSVQENSYPNRNYISDHRFTNHDQGTPFNKYVPIVSHFREVNRGNITDTPFLDWMTKQGVQPVNGYGTQEYIMRTGYVGWWDPATQTYKYRYDLPKGSNSRGPNDSVCPEAIVPLTNVRDDIDGASSGIMGRLVATGTTNIPAGAVWGWRTVSPDAPFTEAIGPGETGPGSTVYEDWQKAVVIMTDGENVFSGRNTHWGSTISSFGYEIEERMGDGVDQSNEMENEADDKILRICSRMKEDNVLVYAIVFDVNAGSTIENIFKSCATEPTAPYFFNAPDGDELETAFGRIADDLVKLHISK</sequence>
<dbReference type="InterPro" id="IPR028087">
    <property type="entry name" value="Tad_N"/>
</dbReference>
<evidence type="ECO:0000259" key="2">
    <source>
        <dbReference type="Pfam" id="PF13400"/>
    </source>
</evidence>
<evidence type="ECO:0000256" key="1">
    <source>
        <dbReference type="SAM" id="Phobius"/>
    </source>
</evidence>
<feature type="domain" description="Putative Flp pilus-assembly TadG-like N-terminal" evidence="2">
    <location>
        <begin position="38"/>
        <end position="84"/>
    </location>
</feature>
<organism evidence="3">
    <name type="scientific">hydrothermal vent metagenome</name>
    <dbReference type="NCBI Taxonomy" id="652676"/>
    <lineage>
        <taxon>unclassified sequences</taxon>
        <taxon>metagenomes</taxon>
        <taxon>ecological metagenomes</taxon>
    </lineage>
</organism>
<dbReference type="Pfam" id="PF13400">
    <property type="entry name" value="Tad"/>
    <property type="match status" value="1"/>
</dbReference>
<keyword evidence="1" id="KW-0472">Membrane</keyword>
<dbReference type="AlphaFoldDB" id="A0A3B0S2Y6"/>
<evidence type="ECO:0000313" key="3">
    <source>
        <dbReference type="EMBL" id="VAW00331.1"/>
    </source>
</evidence>
<reference evidence="3" key="1">
    <citation type="submission" date="2018-06" db="EMBL/GenBank/DDBJ databases">
        <authorList>
            <person name="Zhirakovskaya E."/>
        </authorList>
    </citation>
    <scope>NUCLEOTIDE SEQUENCE</scope>
</reference>
<proteinExistence type="predicted"/>
<dbReference type="EMBL" id="UOEH01000303">
    <property type="protein sequence ID" value="VAW00331.1"/>
    <property type="molecule type" value="Genomic_DNA"/>
</dbReference>
<dbReference type="Gene3D" id="3.40.50.410">
    <property type="entry name" value="von Willebrand factor, type A domain"/>
    <property type="match status" value="2"/>
</dbReference>
<keyword evidence="1" id="KW-0812">Transmembrane</keyword>
<protein>
    <recommendedName>
        <fullName evidence="2">Putative Flp pilus-assembly TadG-like N-terminal domain-containing protein</fullName>
    </recommendedName>
</protein>
<keyword evidence="1" id="KW-1133">Transmembrane helix</keyword>
<accession>A0A3B0S2Y6</accession>
<gene>
    <name evidence="3" type="ORF">MNBD_ALPHA05-1329</name>
</gene>
<feature type="transmembrane region" description="Helical" evidence="1">
    <location>
        <begin position="40"/>
        <end position="59"/>
    </location>
</feature>